<dbReference type="AlphaFoldDB" id="A0A7X0TWA0"/>
<gene>
    <name evidence="2" type="ORF">HD593_000720</name>
</gene>
<dbReference type="Proteomes" id="UP000565579">
    <property type="component" value="Unassembled WGS sequence"/>
</dbReference>
<reference evidence="2 3" key="1">
    <citation type="submission" date="2020-08" db="EMBL/GenBank/DDBJ databases">
        <title>Sequencing the genomes of 1000 actinobacteria strains.</title>
        <authorList>
            <person name="Klenk H.-P."/>
        </authorList>
    </citation>
    <scope>NUCLEOTIDE SEQUENCE [LARGE SCALE GENOMIC DNA]</scope>
    <source>
        <strain evidence="2 3">DSM 43768</strain>
    </source>
</reference>
<dbReference type="InterPro" id="IPR016181">
    <property type="entry name" value="Acyl_CoA_acyltransferase"/>
</dbReference>
<evidence type="ECO:0000313" key="2">
    <source>
        <dbReference type="EMBL" id="MBB6545925.1"/>
    </source>
</evidence>
<sequence length="349" mass="37419">MSVAGFVPRLASAVELRDWCAVFGEGHREVSGDPALPGALAARLLAEEGDGGPLRWAARANTPASRTLNDACARIVGAAELRRQAHDARIGFLRLFVAPPARRNGVGTALLARVAADARTSGCERIQATAPAGGPGEAFARAWGGVRELLRLELQEQRLDEDVLARCRELATCPDPARYEPAHWYGAAPDPLADSFGQVMSHVLDAPGATLQLAPRAWDRAAVRAWEAGMTGEHLLVTAALHRTTGHVAAATVTTVAAGRHDLEATAADRHDPEVTAASQHDTAVLPQHRGRGLARWIKAEQTLRLHARFPSVRTITATVNTRNLPMLAVNRAVGYRTITERLLLENPL</sequence>
<evidence type="ECO:0000259" key="1">
    <source>
        <dbReference type="PROSITE" id="PS51186"/>
    </source>
</evidence>
<evidence type="ECO:0000313" key="3">
    <source>
        <dbReference type="Proteomes" id="UP000565579"/>
    </source>
</evidence>
<feature type="domain" description="N-acetyltransferase" evidence="1">
    <location>
        <begin position="74"/>
        <end position="170"/>
    </location>
</feature>
<dbReference type="GO" id="GO:0016747">
    <property type="term" value="F:acyltransferase activity, transferring groups other than amino-acyl groups"/>
    <property type="evidence" value="ECO:0007669"/>
    <property type="project" value="InterPro"/>
</dbReference>
<comment type="caution">
    <text evidence="2">The sequence shown here is derived from an EMBL/GenBank/DDBJ whole genome shotgun (WGS) entry which is preliminary data.</text>
</comment>
<protein>
    <submittedName>
        <fullName evidence="2">GNAT superfamily N-acetyltransferase</fullName>
    </submittedName>
</protein>
<dbReference type="InterPro" id="IPR000182">
    <property type="entry name" value="GNAT_dom"/>
</dbReference>
<dbReference type="PROSITE" id="PS51186">
    <property type="entry name" value="GNAT"/>
    <property type="match status" value="1"/>
</dbReference>
<dbReference type="RefSeq" id="WP_185100701.1">
    <property type="nucleotide sequence ID" value="NZ_BAAAXY010000318.1"/>
</dbReference>
<name>A0A7X0TWA0_9ACTN</name>
<dbReference type="Pfam" id="PF00583">
    <property type="entry name" value="Acetyltransf_1"/>
    <property type="match status" value="1"/>
</dbReference>
<keyword evidence="3" id="KW-1185">Reference proteome</keyword>
<organism evidence="2 3">
    <name type="scientific">Nonomuraea rubra</name>
    <dbReference type="NCBI Taxonomy" id="46180"/>
    <lineage>
        <taxon>Bacteria</taxon>
        <taxon>Bacillati</taxon>
        <taxon>Actinomycetota</taxon>
        <taxon>Actinomycetes</taxon>
        <taxon>Streptosporangiales</taxon>
        <taxon>Streptosporangiaceae</taxon>
        <taxon>Nonomuraea</taxon>
    </lineage>
</organism>
<accession>A0A7X0TWA0</accession>
<dbReference type="SUPFAM" id="SSF55729">
    <property type="entry name" value="Acyl-CoA N-acyltransferases (Nat)"/>
    <property type="match status" value="2"/>
</dbReference>
<keyword evidence="2" id="KW-0808">Transferase</keyword>
<dbReference type="CDD" id="cd04301">
    <property type="entry name" value="NAT_SF"/>
    <property type="match status" value="1"/>
</dbReference>
<dbReference type="EMBL" id="JACHMI010000001">
    <property type="protein sequence ID" value="MBB6545925.1"/>
    <property type="molecule type" value="Genomic_DNA"/>
</dbReference>
<proteinExistence type="predicted"/>
<dbReference type="Gene3D" id="3.40.630.30">
    <property type="match status" value="1"/>
</dbReference>